<comment type="caution">
    <text evidence="5">The sequence shown here is derived from an EMBL/GenBank/DDBJ whole genome shotgun (WGS) entry which is preliminary data.</text>
</comment>
<dbReference type="NCBIfam" id="TIGR01484">
    <property type="entry name" value="HAD-SF-IIB"/>
    <property type="match status" value="1"/>
</dbReference>
<dbReference type="EMBL" id="JBHSMM010000001">
    <property type="protein sequence ID" value="MFC5438963.1"/>
    <property type="molecule type" value="Genomic_DNA"/>
</dbReference>
<evidence type="ECO:0000313" key="5">
    <source>
        <dbReference type="EMBL" id="MFC5438963.1"/>
    </source>
</evidence>
<dbReference type="CDD" id="cd01627">
    <property type="entry name" value="HAD_TPP"/>
    <property type="match status" value="1"/>
</dbReference>
<dbReference type="Pfam" id="PF02358">
    <property type="entry name" value="Trehalose_PPase"/>
    <property type="match status" value="1"/>
</dbReference>
<evidence type="ECO:0000313" key="6">
    <source>
        <dbReference type="Proteomes" id="UP001596018"/>
    </source>
</evidence>
<sequence length="280" mass="29593">MSTANPATANAPPAALPPPPLPTADARWALFLDVDGTLLDFVDDPLAVSAGAPLRELLHALHRALDGAMALVSGRGVADLDRIFGASHWAAAGLHGLQLRRADGSVREIATDPAQQAQLCRAAQALAARFEGVTWEDKHNGVALHCRRAPAQFAPLQAAAIALLPQLPGYELQPGNLVLEFKPAGMDKGKALLELLDSEPFRGRLPIYLGDDLTDEHAFASINEGHGISVRVGNREPTHARFTLSGPAATQAWLDRVLDALMQGTPAHAPIPGGHTARQP</sequence>
<evidence type="ECO:0000256" key="4">
    <source>
        <dbReference type="RuleBase" id="RU361117"/>
    </source>
</evidence>
<evidence type="ECO:0000256" key="1">
    <source>
        <dbReference type="ARBA" id="ARBA00005199"/>
    </source>
</evidence>
<comment type="catalytic activity">
    <reaction evidence="4">
        <text>alpha,alpha-trehalose 6-phosphate + H2O = alpha,alpha-trehalose + phosphate</text>
        <dbReference type="Rhea" id="RHEA:23420"/>
        <dbReference type="ChEBI" id="CHEBI:15377"/>
        <dbReference type="ChEBI" id="CHEBI:16551"/>
        <dbReference type="ChEBI" id="CHEBI:43474"/>
        <dbReference type="ChEBI" id="CHEBI:58429"/>
        <dbReference type="EC" id="3.1.3.12"/>
    </reaction>
</comment>
<dbReference type="EC" id="3.1.3.12" evidence="4"/>
<evidence type="ECO:0000256" key="3">
    <source>
        <dbReference type="ARBA" id="ARBA00022801"/>
    </source>
</evidence>
<dbReference type="PANTHER" id="PTHR43768:SF3">
    <property type="entry name" value="TREHALOSE 6-PHOSPHATE PHOSPHATASE"/>
    <property type="match status" value="1"/>
</dbReference>
<dbReference type="Gene3D" id="3.40.50.1000">
    <property type="entry name" value="HAD superfamily/HAD-like"/>
    <property type="match status" value="1"/>
</dbReference>
<dbReference type="InterPro" id="IPR003337">
    <property type="entry name" value="Trehalose_PPase"/>
</dbReference>
<organism evidence="5 6">
    <name type="scientific">Rhodanobacter ginsenosidimutans</name>
    <dbReference type="NCBI Taxonomy" id="490571"/>
    <lineage>
        <taxon>Bacteria</taxon>
        <taxon>Pseudomonadati</taxon>
        <taxon>Pseudomonadota</taxon>
        <taxon>Gammaproteobacteria</taxon>
        <taxon>Lysobacterales</taxon>
        <taxon>Rhodanobacteraceae</taxon>
        <taxon>Rhodanobacter</taxon>
    </lineage>
</organism>
<proteinExistence type="inferred from homology"/>
<keyword evidence="3 4" id="KW-0378">Hydrolase</keyword>
<name>A0ABW0JS81_9GAMM</name>
<dbReference type="RefSeq" id="WP_056082186.1">
    <property type="nucleotide sequence ID" value="NZ_JALBWS010000015.1"/>
</dbReference>
<dbReference type="NCBIfam" id="TIGR00685">
    <property type="entry name" value="T6PP"/>
    <property type="match status" value="1"/>
</dbReference>
<keyword evidence="4" id="KW-0479">Metal-binding</keyword>
<keyword evidence="4" id="KW-0460">Magnesium</keyword>
<accession>A0ABW0JS81</accession>
<comment type="pathway">
    <text evidence="1 4">Glycan biosynthesis; trehalose biosynthesis.</text>
</comment>
<reference evidence="6" key="1">
    <citation type="journal article" date="2019" name="Int. J. Syst. Evol. Microbiol.">
        <title>The Global Catalogue of Microorganisms (GCM) 10K type strain sequencing project: providing services to taxonomists for standard genome sequencing and annotation.</title>
        <authorList>
            <consortium name="The Broad Institute Genomics Platform"/>
            <consortium name="The Broad Institute Genome Sequencing Center for Infectious Disease"/>
            <person name="Wu L."/>
            <person name="Ma J."/>
        </authorList>
    </citation>
    <scope>NUCLEOTIDE SEQUENCE [LARGE SCALE GENOMIC DNA]</scope>
    <source>
        <strain evidence="6">KACC 12822</strain>
    </source>
</reference>
<dbReference type="Gene3D" id="3.30.70.1020">
    <property type="entry name" value="Trehalose-6-phosphate phosphatase related protein, domain 2"/>
    <property type="match status" value="1"/>
</dbReference>
<keyword evidence="6" id="KW-1185">Reference proteome</keyword>
<protein>
    <recommendedName>
        <fullName evidence="4">Trehalose 6-phosphate phosphatase</fullName>
        <ecNumber evidence="4">3.1.3.12</ecNumber>
    </recommendedName>
</protein>
<dbReference type="PANTHER" id="PTHR43768">
    <property type="entry name" value="TREHALOSE 6-PHOSPHATE PHOSPHATASE"/>
    <property type="match status" value="1"/>
</dbReference>
<dbReference type="SUPFAM" id="SSF56784">
    <property type="entry name" value="HAD-like"/>
    <property type="match status" value="1"/>
</dbReference>
<dbReference type="InterPro" id="IPR006379">
    <property type="entry name" value="HAD-SF_hydro_IIB"/>
</dbReference>
<dbReference type="InterPro" id="IPR023214">
    <property type="entry name" value="HAD_sf"/>
</dbReference>
<dbReference type="InterPro" id="IPR036412">
    <property type="entry name" value="HAD-like_sf"/>
</dbReference>
<comment type="similarity">
    <text evidence="2 4">Belongs to the trehalose phosphatase family.</text>
</comment>
<comment type="function">
    <text evidence="4">Removes the phosphate from trehalose 6-phosphate to produce free trehalose.</text>
</comment>
<comment type="cofactor">
    <cofactor evidence="4">
        <name>Mg(2+)</name>
        <dbReference type="ChEBI" id="CHEBI:18420"/>
    </cofactor>
</comment>
<gene>
    <name evidence="5" type="primary">otsB</name>
    <name evidence="5" type="ORF">ACFPK0_02915</name>
</gene>
<dbReference type="GO" id="GO:0004805">
    <property type="term" value="F:trehalose-phosphatase activity"/>
    <property type="evidence" value="ECO:0007669"/>
    <property type="project" value="UniProtKB-EC"/>
</dbReference>
<evidence type="ECO:0000256" key="2">
    <source>
        <dbReference type="ARBA" id="ARBA00008770"/>
    </source>
</evidence>
<dbReference type="Proteomes" id="UP001596018">
    <property type="component" value="Unassembled WGS sequence"/>
</dbReference>
<dbReference type="InterPro" id="IPR044651">
    <property type="entry name" value="OTSB-like"/>
</dbReference>